<keyword evidence="4" id="KW-0862">Zinc</keyword>
<dbReference type="InterPro" id="IPR013083">
    <property type="entry name" value="Znf_RING/FYVE/PHD"/>
</dbReference>
<dbReference type="GO" id="GO:0031490">
    <property type="term" value="F:chromatin DNA binding"/>
    <property type="evidence" value="ECO:0007669"/>
    <property type="project" value="TreeGrafter"/>
</dbReference>
<evidence type="ECO:0000256" key="1">
    <source>
        <dbReference type="ARBA" id="ARBA00006992"/>
    </source>
</evidence>
<comment type="caution">
    <text evidence="9">The sequence shown here is derived from an EMBL/GenBank/DDBJ whole genome shotgun (WGS) entry which is preliminary data.</text>
</comment>
<feature type="compositionally biased region" description="Acidic residues" evidence="7">
    <location>
        <begin position="773"/>
        <end position="786"/>
    </location>
</feature>
<protein>
    <recommendedName>
        <fullName evidence="8">PHD-type domain-containing protein</fullName>
    </recommendedName>
</protein>
<dbReference type="OrthoDB" id="421838at2759"/>
<sequence length="1724" mass="187304">MMSQAYRAAPHVQQQQPASAAAAPPQAASAQLTSAQLTAQRVAHYLAEASRGGPVAATQPKPASKKRQHESAAAAATSAAGNNPQAALRNQEDAAAEEGQAVGTDENEDGHTYAEYRAMQIRALHPDIMGHPDPLVETASLASVPLPPPSFNHSLHDCVEGRLLSDAQLETIVYANMKFSGPRLQTGQRAGFFLGDGAGVGKGRQIAGLIKQHWNDGGRRALWVSVSADLRHDAARDLSDVKAGDVPVCPRGSDSVPSGKGLERFGDGCLFVTYSLLISGLGGKAQSRSRDEGEEGEGAGRAPRRGKEPSRMTVPPNSRLAQIVRWLQDSDHAPMLVFDECHKAKNLLPTGGAQPTQTARAVVEIQELLPDAKVLYSSATGASEPRNLAYMTRLGLFGFKDAKDMIELLSKSKLGALELAAMSLKATGTYLSRTLSYEGAEFALGHVAVDEVFKVMYDRATLFWTLLWKIVQCHPRLTKLQGVFWSANQRFWKQLLMASKVPACAAMAKEAMDNGMAVVIGLQSTGEANTELLRESSGNSFDDLVSAPRMVLEQYIRTQFPMDRGGASQTELDSLEFQVFNAIQAWRDMLPASEVVAQKVQGQEVQHAAALMGLRVNKQDRRSENEIIAMRAKMKRAAKEEEALRVERQRKEKAEQWTRRRAVQERRLRLAKEQAGRDVAGGLKAVARLQAVADMPAGAAAALEDSSSDEEGRQPLARRASTAVKAGGGSAKRKAAASALEDSEGEGSGGCKENSQRLSTQRKAKLRRTVLSESEDWSDSGSDAEEDKLPLSARAPLAPRSAAAAGAAGGGQQLQLAFRVLQGPVEIDLTLDGDLPCMICGQEDDEENMLLCDGCDRGCHTGCARLHRLPSSPTWFCCLCSASAATKNESGAAAAAAAPATQLPPQRGGRLKQEGESSGAADAAVMLVNSEDDSDLFAPPLTAPKTTGGRMQLLAAERRLNAAQRRLSAAEQELEAFSKETAEGPPATPPARHLHVGPRLQQRGQLNSTSFDPTVRNLQLSSAAAGSYRHAVKVHGLSDLDLPAGLGLELARREAAQQAVQVAEAEEERRQGDDDLDDLEEGLDGGKDAVDVSPQLSRMRSWLLRIVNAMELPPNPLDQLIELLGGEERVAELTGRKGYVCREEGIGRAMYKQRGGEGPQKDVNMREKEAFMSGRKLVAIISDAASTGISLQADRRAKNQRRRCHITLELPWSADKAIQQFGRSHRANQVSAPLYRILTVPVGGEYRFASAAAKRLASLGALLRGDRNAIGAGSELKAFDIDNAHGERALLRVLQDVCGELNSKPMPGVKVPELPAELALPEFLTVSGWDRALAARVSAEPTPPFFQYMRTKLLSIGILEGEAGEGSRIIVPSQKAKLKIPRFLNRLLGLPMIDQELLFQYFTDTLDATVAQLKSEGKFDSGIVTIKGRSCKVVGKRPIHSDAVSGGEVQHVEISLDRGLPWEAALAFKAEVEDKLEEQTPNHKHLSGFYTQRGHDVMAGGKRRPYIVLATEILKSASNYRNTRFHIQRPNVGSTPSMTLQEMDEKRYRRIADAEAEALWRFWFMYSDSHCTHGDNCYATRHGSECRFGLRKDTMHLITGAVLPIWQKLERWHDAGQWGRRRNDNHKWPLRVVKTIQEDGSPLVGVEATCREELRYFEQCLAQPEVEPVTAQQAAARARAQSAAAAAMVASSLGGLPAYVPPPPKKRRGPKSKPARQYGFPTFR</sequence>
<feature type="region of interest" description="Disordered" evidence="7">
    <location>
        <begin position="284"/>
        <end position="315"/>
    </location>
</feature>
<dbReference type="Proteomes" id="UP001055712">
    <property type="component" value="Unassembled WGS sequence"/>
</dbReference>
<evidence type="ECO:0000256" key="2">
    <source>
        <dbReference type="ARBA" id="ARBA00022723"/>
    </source>
</evidence>
<dbReference type="Pfam" id="PF13871">
    <property type="entry name" value="Helicase_C_4"/>
    <property type="match status" value="1"/>
</dbReference>
<feature type="domain" description="PHD-type" evidence="8">
    <location>
        <begin position="834"/>
        <end position="883"/>
    </location>
</feature>
<evidence type="ECO:0000256" key="4">
    <source>
        <dbReference type="ARBA" id="ARBA00022833"/>
    </source>
</evidence>
<feature type="region of interest" description="Disordered" evidence="7">
    <location>
        <begin position="1"/>
        <end position="32"/>
    </location>
</feature>
<organism evidence="9 10">
    <name type="scientific">Chlorella vulgaris</name>
    <name type="common">Green alga</name>
    <dbReference type="NCBI Taxonomy" id="3077"/>
    <lineage>
        <taxon>Eukaryota</taxon>
        <taxon>Viridiplantae</taxon>
        <taxon>Chlorophyta</taxon>
        <taxon>core chlorophytes</taxon>
        <taxon>Trebouxiophyceae</taxon>
        <taxon>Chlorellales</taxon>
        <taxon>Chlorellaceae</taxon>
        <taxon>Chlorella clade</taxon>
        <taxon>Chlorella</taxon>
    </lineage>
</organism>
<dbReference type="SUPFAM" id="SSF52540">
    <property type="entry name" value="P-loop containing nucleoside triphosphate hydrolases"/>
    <property type="match status" value="2"/>
</dbReference>
<dbReference type="GO" id="GO:0008270">
    <property type="term" value="F:zinc ion binding"/>
    <property type="evidence" value="ECO:0007669"/>
    <property type="project" value="UniProtKB-KW"/>
</dbReference>
<dbReference type="PANTHER" id="PTHR12706">
    <property type="entry name" value="STRAWBERRY NOTCH-RELATED"/>
    <property type="match status" value="1"/>
</dbReference>
<evidence type="ECO:0000256" key="3">
    <source>
        <dbReference type="ARBA" id="ARBA00022771"/>
    </source>
</evidence>
<reference evidence="9" key="2">
    <citation type="submission" date="2020-11" db="EMBL/GenBank/DDBJ databases">
        <authorList>
            <person name="Cecchin M."/>
            <person name="Marcolungo L."/>
            <person name="Rossato M."/>
            <person name="Girolomoni L."/>
            <person name="Cosentino E."/>
            <person name="Cuine S."/>
            <person name="Li-Beisson Y."/>
            <person name="Delledonne M."/>
            <person name="Ballottari M."/>
        </authorList>
    </citation>
    <scope>NUCLEOTIDE SEQUENCE</scope>
    <source>
        <strain evidence="9">211/11P</strain>
        <tissue evidence="9">Whole cell</tissue>
    </source>
</reference>
<evidence type="ECO:0000256" key="5">
    <source>
        <dbReference type="PROSITE-ProRule" id="PRU00146"/>
    </source>
</evidence>
<name>A0A9D4TY91_CHLVU</name>
<feature type="region of interest" description="Disordered" evidence="7">
    <location>
        <begin position="1694"/>
        <end position="1724"/>
    </location>
</feature>
<feature type="region of interest" description="Disordered" evidence="7">
    <location>
        <begin position="50"/>
        <end position="109"/>
    </location>
</feature>
<keyword evidence="10" id="KW-1185">Reference proteome</keyword>
<feature type="compositionally biased region" description="Basic residues" evidence="7">
    <location>
        <begin position="1704"/>
        <end position="1714"/>
    </location>
</feature>
<dbReference type="GO" id="GO:0005634">
    <property type="term" value="C:nucleus"/>
    <property type="evidence" value="ECO:0007669"/>
    <property type="project" value="TreeGrafter"/>
</dbReference>
<dbReference type="InterPro" id="IPR026741">
    <property type="entry name" value="SNO"/>
</dbReference>
<evidence type="ECO:0000256" key="7">
    <source>
        <dbReference type="SAM" id="MobiDB-lite"/>
    </source>
</evidence>
<dbReference type="GO" id="GO:0042393">
    <property type="term" value="F:histone binding"/>
    <property type="evidence" value="ECO:0007669"/>
    <property type="project" value="TreeGrafter"/>
</dbReference>
<dbReference type="GO" id="GO:0006355">
    <property type="term" value="P:regulation of DNA-templated transcription"/>
    <property type="evidence" value="ECO:0007669"/>
    <property type="project" value="InterPro"/>
</dbReference>
<keyword evidence="2" id="KW-0479">Metal-binding</keyword>
<reference evidence="9" key="1">
    <citation type="journal article" date="2019" name="Plant J.">
        <title>Chlorella vulgaris genome assembly and annotation reveals the molecular basis for metabolic acclimation to high light conditions.</title>
        <authorList>
            <person name="Cecchin M."/>
            <person name="Marcolungo L."/>
            <person name="Rossato M."/>
            <person name="Girolomoni L."/>
            <person name="Cosentino E."/>
            <person name="Cuine S."/>
            <person name="Li-Beisson Y."/>
            <person name="Delledonne M."/>
            <person name="Ballottari M."/>
        </authorList>
    </citation>
    <scope>NUCLEOTIDE SEQUENCE</scope>
    <source>
        <strain evidence="9">211/11P</strain>
    </source>
</reference>
<feature type="coiled-coil region" evidence="6">
    <location>
        <begin position="629"/>
        <end position="674"/>
    </location>
</feature>
<accession>A0A9D4TY91</accession>
<proteinExistence type="inferred from homology"/>
<dbReference type="InterPro" id="IPR039187">
    <property type="entry name" value="SNO_AAA"/>
</dbReference>
<gene>
    <name evidence="9" type="ORF">D9Q98_000355</name>
</gene>
<feature type="compositionally biased region" description="Low complexity" evidence="7">
    <location>
        <begin position="13"/>
        <end position="32"/>
    </location>
</feature>
<feature type="compositionally biased region" description="Low complexity" evidence="7">
    <location>
        <begin position="72"/>
        <end position="87"/>
    </location>
</feature>
<dbReference type="InterPro" id="IPR019787">
    <property type="entry name" value="Znf_PHD-finger"/>
</dbReference>
<dbReference type="EMBL" id="SIDB01000001">
    <property type="protein sequence ID" value="KAI3437910.1"/>
    <property type="molecule type" value="Genomic_DNA"/>
</dbReference>
<dbReference type="InterPro" id="IPR026937">
    <property type="entry name" value="SBNO_Helicase_C_dom"/>
</dbReference>
<dbReference type="PROSITE" id="PS50016">
    <property type="entry name" value="ZF_PHD_2"/>
    <property type="match status" value="1"/>
</dbReference>
<dbReference type="InterPro" id="IPR027417">
    <property type="entry name" value="P-loop_NTPase"/>
</dbReference>
<dbReference type="Gene3D" id="3.40.50.300">
    <property type="entry name" value="P-loop containing nucleotide triphosphate hydrolases"/>
    <property type="match status" value="1"/>
</dbReference>
<evidence type="ECO:0000313" key="9">
    <source>
        <dbReference type="EMBL" id="KAI3437910.1"/>
    </source>
</evidence>
<dbReference type="InterPro" id="IPR011011">
    <property type="entry name" value="Znf_FYVE_PHD"/>
</dbReference>
<evidence type="ECO:0000313" key="10">
    <source>
        <dbReference type="Proteomes" id="UP001055712"/>
    </source>
</evidence>
<evidence type="ECO:0000256" key="6">
    <source>
        <dbReference type="SAM" id="Coils"/>
    </source>
</evidence>
<feature type="compositionally biased region" description="Acidic residues" evidence="7">
    <location>
        <begin position="1074"/>
        <end position="1083"/>
    </location>
</feature>
<feature type="region of interest" description="Disordered" evidence="7">
    <location>
        <begin position="964"/>
        <end position="996"/>
    </location>
</feature>
<evidence type="ECO:0000259" key="8">
    <source>
        <dbReference type="PROSITE" id="PS50016"/>
    </source>
</evidence>
<comment type="similarity">
    <text evidence="1">Belongs to the SBNO family.</text>
</comment>
<dbReference type="InterPro" id="IPR057332">
    <property type="entry name" value="SBNO_a/b_dom"/>
</dbReference>
<dbReference type="SUPFAM" id="SSF57903">
    <property type="entry name" value="FYVE/PHD zinc finger"/>
    <property type="match status" value="1"/>
</dbReference>
<dbReference type="Pfam" id="PF13872">
    <property type="entry name" value="AAA_34"/>
    <property type="match status" value="1"/>
</dbReference>
<dbReference type="InterPro" id="IPR001965">
    <property type="entry name" value="Znf_PHD"/>
</dbReference>
<feature type="region of interest" description="Disordered" evidence="7">
    <location>
        <begin position="1059"/>
        <end position="1091"/>
    </location>
</feature>
<feature type="region of interest" description="Disordered" evidence="7">
    <location>
        <begin position="896"/>
        <end position="920"/>
    </location>
</feature>
<keyword evidence="3 5" id="KW-0863">Zinc-finger</keyword>
<dbReference type="Gene3D" id="3.30.40.10">
    <property type="entry name" value="Zinc/RING finger domain, C3HC4 (zinc finger)"/>
    <property type="match status" value="1"/>
</dbReference>
<keyword evidence="6" id="KW-0175">Coiled coil</keyword>
<dbReference type="Pfam" id="PF25373">
    <property type="entry name" value="SBNO"/>
    <property type="match status" value="1"/>
</dbReference>
<feature type="region of interest" description="Disordered" evidence="7">
    <location>
        <begin position="702"/>
        <end position="790"/>
    </location>
</feature>
<dbReference type="PANTHER" id="PTHR12706:SF30">
    <property type="entry name" value="PROTEIN STRAWBERRY NOTCH-RELATED"/>
    <property type="match status" value="1"/>
</dbReference>
<dbReference type="SMART" id="SM00249">
    <property type="entry name" value="PHD"/>
    <property type="match status" value="1"/>
</dbReference>